<dbReference type="Gene3D" id="1.20.140.10">
    <property type="entry name" value="Butyryl-CoA Dehydrogenase, subunit A, domain 3"/>
    <property type="match status" value="1"/>
</dbReference>
<dbReference type="InterPro" id="IPR006089">
    <property type="entry name" value="Acyl-CoA_DH_CS"/>
</dbReference>
<evidence type="ECO:0000256" key="2">
    <source>
        <dbReference type="ARBA" id="ARBA00009347"/>
    </source>
</evidence>
<dbReference type="InterPro" id="IPR013786">
    <property type="entry name" value="AcylCoA_DH/ox_N"/>
</dbReference>
<dbReference type="InterPro" id="IPR036250">
    <property type="entry name" value="AcylCo_DH-like_C"/>
</dbReference>
<keyword evidence="10" id="KW-1185">Reference proteome</keyword>
<dbReference type="InterPro" id="IPR046373">
    <property type="entry name" value="Acyl-CoA_Oxase/DH_mid-dom_sf"/>
</dbReference>
<dbReference type="RefSeq" id="WP_051630892.1">
    <property type="nucleotide sequence ID" value="NZ_BMLF01000003.1"/>
</dbReference>
<dbReference type="Proteomes" id="UP000649829">
    <property type="component" value="Unassembled WGS sequence"/>
</dbReference>
<evidence type="ECO:0000313" key="9">
    <source>
        <dbReference type="EMBL" id="GGM11383.1"/>
    </source>
</evidence>
<keyword evidence="4 5" id="KW-0274">FAD</keyword>
<evidence type="ECO:0000256" key="3">
    <source>
        <dbReference type="ARBA" id="ARBA00022630"/>
    </source>
</evidence>
<evidence type="ECO:0000259" key="6">
    <source>
        <dbReference type="Pfam" id="PF00441"/>
    </source>
</evidence>
<feature type="domain" description="Acyl-CoA dehydrogenase/oxidase C-terminal" evidence="6">
    <location>
        <begin position="235"/>
        <end position="379"/>
    </location>
</feature>
<comment type="caution">
    <text evidence="9">The sequence shown here is derived from an EMBL/GenBank/DDBJ whole genome shotgun (WGS) entry which is preliminary data.</text>
</comment>
<gene>
    <name evidence="9" type="ORF">GCM10011534_36780</name>
</gene>
<evidence type="ECO:0000259" key="8">
    <source>
        <dbReference type="Pfam" id="PF02771"/>
    </source>
</evidence>
<feature type="domain" description="Acyl-CoA oxidase/dehydrogenase middle" evidence="7">
    <location>
        <begin position="126"/>
        <end position="217"/>
    </location>
</feature>
<reference evidence="9" key="2">
    <citation type="submission" date="2020-09" db="EMBL/GenBank/DDBJ databases">
        <authorList>
            <person name="Sun Q."/>
            <person name="Zhou Y."/>
        </authorList>
    </citation>
    <scope>NUCLEOTIDE SEQUENCE</scope>
    <source>
        <strain evidence="9">CGMCC 1.6293</strain>
    </source>
</reference>
<dbReference type="Pfam" id="PF00441">
    <property type="entry name" value="Acyl-CoA_dh_1"/>
    <property type="match status" value="1"/>
</dbReference>
<comment type="similarity">
    <text evidence="2 5">Belongs to the acyl-CoA dehydrogenase family.</text>
</comment>
<dbReference type="InterPro" id="IPR009100">
    <property type="entry name" value="AcylCoA_DH/oxidase_NM_dom_sf"/>
</dbReference>
<evidence type="ECO:0000256" key="5">
    <source>
        <dbReference type="RuleBase" id="RU362125"/>
    </source>
</evidence>
<dbReference type="AlphaFoldDB" id="A0A917T6Q7"/>
<keyword evidence="5" id="KW-0560">Oxidoreductase</keyword>
<accession>A0A917T6Q7</accession>
<dbReference type="Gene3D" id="1.10.540.10">
    <property type="entry name" value="Acyl-CoA dehydrogenase/oxidase, N-terminal domain"/>
    <property type="match status" value="1"/>
</dbReference>
<name>A0A917T6Q7_9RHOB</name>
<dbReference type="GO" id="GO:0050660">
    <property type="term" value="F:flavin adenine dinucleotide binding"/>
    <property type="evidence" value="ECO:0007669"/>
    <property type="project" value="InterPro"/>
</dbReference>
<reference evidence="9" key="1">
    <citation type="journal article" date="2014" name="Int. J. Syst. Evol. Microbiol.">
        <title>Complete genome sequence of Corynebacterium casei LMG S-19264T (=DSM 44701T), isolated from a smear-ripened cheese.</title>
        <authorList>
            <consortium name="US DOE Joint Genome Institute (JGI-PGF)"/>
            <person name="Walter F."/>
            <person name="Albersmeier A."/>
            <person name="Kalinowski J."/>
            <person name="Ruckert C."/>
        </authorList>
    </citation>
    <scope>NUCLEOTIDE SEQUENCE</scope>
    <source>
        <strain evidence="9">CGMCC 1.6293</strain>
    </source>
</reference>
<dbReference type="SUPFAM" id="SSF47203">
    <property type="entry name" value="Acyl-CoA dehydrogenase C-terminal domain-like"/>
    <property type="match status" value="1"/>
</dbReference>
<dbReference type="Gene3D" id="2.40.110.10">
    <property type="entry name" value="Butyryl-CoA Dehydrogenase, subunit A, domain 2"/>
    <property type="match status" value="1"/>
</dbReference>
<dbReference type="PANTHER" id="PTHR43884:SF19">
    <property type="entry name" value="ACYL-COA DEHYDROGENASE FADE4-RELATED"/>
    <property type="match status" value="1"/>
</dbReference>
<protein>
    <submittedName>
        <fullName evidence="9">Acyl-CoA dehydrogenase</fullName>
    </submittedName>
</protein>
<dbReference type="GO" id="GO:0005886">
    <property type="term" value="C:plasma membrane"/>
    <property type="evidence" value="ECO:0007669"/>
    <property type="project" value="TreeGrafter"/>
</dbReference>
<dbReference type="PROSITE" id="PS00072">
    <property type="entry name" value="ACYL_COA_DH_1"/>
    <property type="match status" value="1"/>
</dbReference>
<proteinExistence type="inferred from homology"/>
<dbReference type="InterPro" id="IPR006091">
    <property type="entry name" value="Acyl-CoA_Oxase/DH_mid-dom"/>
</dbReference>
<sequence>MDATTEGSGQEAQVRDLLREARDFADRVIAPRAEGWDRENAFDTDTLREAAALGWFGLQVPRDRGGMGLPFSAKSQLVEILAGADFGFALSLVNTMNIGYKLARDAPHLAERYLPDLLSGRRLASTALTEPGAGTDFGAIVTTATRDGESWVLDGGKAWIINAAASDVILAYAQTEPGSRGAGIAAFLIDGQRAGFLRRAPFALSGQHSIGVGGFELQGYRAAADEMVQAPGQAFRYALNDINGARTYVAAMCCGMVEAALKIASAYGRRRETFGRRLVEHQGWRWALGDADVDLAAARALVRAAEARVDAGAEARHEAARAKIFATRMAERHLPALGQLMGAEGLSARYPFGRHMLGAKISGLVDGSSEILLEGLAMRFAKEAG</sequence>
<evidence type="ECO:0000256" key="1">
    <source>
        <dbReference type="ARBA" id="ARBA00001974"/>
    </source>
</evidence>
<dbReference type="PANTHER" id="PTHR43884">
    <property type="entry name" value="ACYL-COA DEHYDROGENASE"/>
    <property type="match status" value="1"/>
</dbReference>
<dbReference type="GO" id="GO:0003995">
    <property type="term" value="F:acyl-CoA dehydrogenase activity"/>
    <property type="evidence" value="ECO:0007669"/>
    <property type="project" value="InterPro"/>
</dbReference>
<organism evidence="9 10">
    <name type="scientific">Pseudooceanicola nanhaiensis</name>
    <dbReference type="NCBI Taxonomy" id="375761"/>
    <lineage>
        <taxon>Bacteria</taxon>
        <taxon>Pseudomonadati</taxon>
        <taxon>Pseudomonadota</taxon>
        <taxon>Alphaproteobacteria</taxon>
        <taxon>Rhodobacterales</taxon>
        <taxon>Paracoccaceae</taxon>
        <taxon>Pseudooceanicola</taxon>
    </lineage>
</organism>
<feature type="domain" description="Acyl-CoA dehydrogenase/oxidase N-terminal" evidence="8">
    <location>
        <begin position="15"/>
        <end position="120"/>
    </location>
</feature>
<dbReference type="SUPFAM" id="SSF56645">
    <property type="entry name" value="Acyl-CoA dehydrogenase NM domain-like"/>
    <property type="match status" value="1"/>
</dbReference>
<dbReference type="InterPro" id="IPR037069">
    <property type="entry name" value="AcylCoA_DH/ox_N_sf"/>
</dbReference>
<dbReference type="EMBL" id="BMLF01000003">
    <property type="protein sequence ID" value="GGM11383.1"/>
    <property type="molecule type" value="Genomic_DNA"/>
</dbReference>
<evidence type="ECO:0000313" key="10">
    <source>
        <dbReference type="Proteomes" id="UP000649829"/>
    </source>
</evidence>
<keyword evidence="3 5" id="KW-0285">Flavoprotein</keyword>
<dbReference type="Pfam" id="PF02770">
    <property type="entry name" value="Acyl-CoA_dh_M"/>
    <property type="match status" value="1"/>
</dbReference>
<dbReference type="Pfam" id="PF02771">
    <property type="entry name" value="Acyl-CoA_dh_N"/>
    <property type="match status" value="1"/>
</dbReference>
<dbReference type="InterPro" id="IPR009075">
    <property type="entry name" value="AcylCo_DH/oxidase_C"/>
</dbReference>
<evidence type="ECO:0000259" key="7">
    <source>
        <dbReference type="Pfam" id="PF02770"/>
    </source>
</evidence>
<evidence type="ECO:0000256" key="4">
    <source>
        <dbReference type="ARBA" id="ARBA00022827"/>
    </source>
</evidence>
<comment type="cofactor">
    <cofactor evidence="1 5">
        <name>FAD</name>
        <dbReference type="ChEBI" id="CHEBI:57692"/>
    </cofactor>
</comment>